<dbReference type="Gene3D" id="3.40.33.10">
    <property type="entry name" value="CAP"/>
    <property type="match status" value="1"/>
</dbReference>
<evidence type="ECO:0000313" key="2">
    <source>
        <dbReference type="EMBL" id="RIY38331.1"/>
    </source>
</evidence>
<dbReference type="Pfam" id="PF00188">
    <property type="entry name" value="CAP"/>
    <property type="match status" value="1"/>
</dbReference>
<gene>
    <name evidence="2" type="ORF">CKY20_01990</name>
</gene>
<evidence type="ECO:0000259" key="1">
    <source>
        <dbReference type="Pfam" id="PF00188"/>
    </source>
</evidence>
<dbReference type="SUPFAM" id="SSF55797">
    <property type="entry name" value="PR-1-like"/>
    <property type="match status" value="1"/>
</dbReference>
<comment type="caution">
    <text evidence="2">The sequence shown here is derived from an EMBL/GenBank/DDBJ whole genome shotgun (WGS) entry which is preliminary data.</text>
</comment>
<dbReference type="Proteomes" id="UP000265497">
    <property type="component" value="Unassembled WGS sequence"/>
</dbReference>
<feature type="domain" description="SCP" evidence="1">
    <location>
        <begin position="55"/>
        <end position="172"/>
    </location>
</feature>
<accession>A0A3A1YL86</accession>
<organism evidence="2 3">
    <name type="scientific">Capnocytophaga canis</name>
    <dbReference type="NCBI Taxonomy" id="1848903"/>
    <lineage>
        <taxon>Bacteria</taxon>
        <taxon>Pseudomonadati</taxon>
        <taxon>Bacteroidota</taxon>
        <taxon>Flavobacteriia</taxon>
        <taxon>Flavobacteriales</taxon>
        <taxon>Flavobacteriaceae</taxon>
        <taxon>Capnocytophaga</taxon>
    </lineage>
</organism>
<dbReference type="CDD" id="cd05379">
    <property type="entry name" value="CAP_bacterial"/>
    <property type="match status" value="1"/>
</dbReference>
<dbReference type="InterPro" id="IPR014044">
    <property type="entry name" value="CAP_dom"/>
</dbReference>
<protein>
    <recommendedName>
        <fullName evidence="1">SCP domain-containing protein</fullName>
    </recommendedName>
</protein>
<proteinExistence type="predicted"/>
<dbReference type="EMBL" id="NSDI01000001">
    <property type="protein sequence ID" value="RIY38331.1"/>
    <property type="molecule type" value="Genomic_DNA"/>
</dbReference>
<sequence>MYKTFLTLILASGLMGGHQASNVFCQNKKVLPQSKHLYDSEVHSLSLAQLQTIMLDYINSIRKEHKLPPFSMIDLPLAQEHSKYLSESGEDKELDWNDHFDAEGRSIFMRMEATKILFTDVGENIVTVPPRATVRQLVDAWMGSTMGHREALLSSIYKQVMIGHHPGSNNVVLDFVTLYEKK</sequence>
<dbReference type="InterPro" id="IPR035940">
    <property type="entry name" value="CAP_sf"/>
</dbReference>
<dbReference type="AlphaFoldDB" id="A0A3A1YL86"/>
<evidence type="ECO:0000313" key="3">
    <source>
        <dbReference type="Proteomes" id="UP000265497"/>
    </source>
</evidence>
<reference evidence="2 3" key="1">
    <citation type="submission" date="2017-08" db="EMBL/GenBank/DDBJ databases">
        <title>Capnocytophaga canis 17-158 assembly.</title>
        <authorList>
            <person name="Gulvik C.A."/>
        </authorList>
    </citation>
    <scope>NUCLEOTIDE SEQUENCE [LARGE SCALE GENOMIC DNA]</scope>
    <source>
        <strain evidence="2 3">17-158</strain>
    </source>
</reference>
<name>A0A3A1YL86_9FLAO</name>